<sequence length="387" mass="41113">MGRTLIVTNDFPPRPGGIQSFVHSLASRRPPGSVVVYAPCWPGDGEFDARQPYRVVRHPGKLMLPTRDVARRAVRLVEPGDTVVFGAAAPLGLLAPALRDAGADRVIMLTHGHEASWARLPVARDLLRRIGEHADLVTYLGAYTHARLSTRIPEDKLARLAPGVDTALFRPGAGGDRVRAALGLTGRPVVVCVSRLVPRKGQDMLIKAWPRVLAEVPDACLLLVGGGPSRRSLERAAAGHRDSVVITGPVPWSELPAHYDAGDVFAMPCRTRLAGIDVEGLGIVYLEAAATGLPVVAGSSGGAPDAVRHGDTGLVVDGGSAAAVAEAVTALLGDRDAARAMGERGRAWIEAEWTWDRVAARFAGLLDHPGTAVRSRRARRSAWRSRA</sequence>
<dbReference type="InterPro" id="IPR050194">
    <property type="entry name" value="Glycosyltransferase_grp1"/>
</dbReference>
<keyword evidence="1" id="KW-0808">Transferase</keyword>
<comment type="caution">
    <text evidence="1">The sequence shown here is derived from an EMBL/GenBank/DDBJ whole genome shotgun (WGS) entry which is preliminary data.</text>
</comment>
<dbReference type="GO" id="GO:0016758">
    <property type="term" value="F:hexosyltransferase activity"/>
    <property type="evidence" value="ECO:0007669"/>
    <property type="project" value="TreeGrafter"/>
</dbReference>
<dbReference type="PANTHER" id="PTHR45947:SF3">
    <property type="entry name" value="SULFOQUINOVOSYL TRANSFERASE SQD2"/>
    <property type="match status" value="1"/>
</dbReference>
<organism evidence="1 2">
    <name type="scientific">Acrocarpospora phusangensis</name>
    <dbReference type="NCBI Taxonomy" id="1070424"/>
    <lineage>
        <taxon>Bacteria</taxon>
        <taxon>Bacillati</taxon>
        <taxon>Actinomycetota</taxon>
        <taxon>Actinomycetes</taxon>
        <taxon>Streptosporangiales</taxon>
        <taxon>Streptosporangiaceae</taxon>
        <taxon>Acrocarpospora</taxon>
    </lineage>
</organism>
<evidence type="ECO:0000313" key="2">
    <source>
        <dbReference type="Proteomes" id="UP000640052"/>
    </source>
</evidence>
<reference evidence="1" key="1">
    <citation type="submission" date="2021-01" db="EMBL/GenBank/DDBJ databases">
        <title>Whole genome shotgun sequence of Acrocarpospora phusangensis NBRC 108782.</title>
        <authorList>
            <person name="Komaki H."/>
            <person name="Tamura T."/>
        </authorList>
    </citation>
    <scope>NUCLEOTIDE SEQUENCE</scope>
    <source>
        <strain evidence="1">NBRC 108782</strain>
    </source>
</reference>
<gene>
    <name evidence="1" type="ORF">Aph01nite_13500</name>
</gene>
<dbReference type="EMBL" id="BOOA01000008">
    <property type="protein sequence ID" value="GIH23040.1"/>
    <property type="molecule type" value="Genomic_DNA"/>
</dbReference>
<dbReference type="FunFam" id="3.40.50.2000:FF:000069">
    <property type="entry name" value="Alpha-(1-6)-phosphatidylinositol monomannoside mannosyltransferase"/>
    <property type="match status" value="1"/>
</dbReference>
<dbReference type="Gene3D" id="3.40.50.2000">
    <property type="entry name" value="Glycogen Phosphorylase B"/>
    <property type="match status" value="2"/>
</dbReference>
<accession>A0A919Q988</accession>
<dbReference type="Pfam" id="PF13692">
    <property type="entry name" value="Glyco_trans_1_4"/>
    <property type="match status" value="1"/>
</dbReference>
<evidence type="ECO:0000313" key="1">
    <source>
        <dbReference type="EMBL" id="GIH23040.1"/>
    </source>
</evidence>
<name>A0A919Q988_9ACTN</name>
<dbReference type="CDD" id="cd03801">
    <property type="entry name" value="GT4_PimA-like"/>
    <property type="match status" value="1"/>
</dbReference>
<dbReference type="SUPFAM" id="SSF53756">
    <property type="entry name" value="UDP-Glycosyltransferase/glycogen phosphorylase"/>
    <property type="match status" value="1"/>
</dbReference>
<dbReference type="Proteomes" id="UP000640052">
    <property type="component" value="Unassembled WGS sequence"/>
</dbReference>
<protein>
    <submittedName>
        <fullName evidence="1">Glycosyl transferase family 1</fullName>
    </submittedName>
</protein>
<proteinExistence type="predicted"/>
<dbReference type="AlphaFoldDB" id="A0A919Q988"/>
<keyword evidence="2" id="KW-1185">Reference proteome</keyword>
<dbReference type="PANTHER" id="PTHR45947">
    <property type="entry name" value="SULFOQUINOVOSYL TRANSFERASE SQD2"/>
    <property type="match status" value="1"/>
</dbReference>
<dbReference type="RefSeq" id="WP_204039872.1">
    <property type="nucleotide sequence ID" value="NZ_BOOA01000008.1"/>
</dbReference>